<feature type="domain" description="NmrA-like" evidence="3">
    <location>
        <begin position="2"/>
        <end position="230"/>
    </location>
</feature>
<dbReference type="PANTHER" id="PTHR42748">
    <property type="entry name" value="NITROGEN METABOLITE REPRESSION PROTEIN NMRA FAMILY MEMBER"/>
    <property type="match status" value="1"/>
</dbReference>
<dbReference type="OrthoDB" id="419598at2759"/>
<dbReference type="PANTHER" id="PTHR42748:SF7">
    <property type="entry name" value="NMRA LIKE REDOX SENSOR 1-RELATED"/>
    <property type="match status" value="1"/>
</dbReference>
<reference evidence="5" key="3">
    <citation type="submission" date="2025-08" db="UniProtKB">
        <authorList>
            <consortium name="RefSeq"/>
        </authorList>
    </citation>
    <scope>IDENTIFICATION</scope>
    <source>
        <strain evidence="5">CBS 342.82</strain>
    </source>
</reference>
<evidence type="ECO:0000313" key="4">
    <source>
        <dbReference type="Proteomes" id="UP000504637"/>
    </source>
</evidence>
<proteinExistence type="inferred from homology"/>
<sequence length="326" mass="35732">MILVISAAGGVGRPLVRKLISNGLKVRAFVKNEEQAQRAKADGATEVVIGDLRRPGDLENALRGVHQVYHCAPTQLIDELPVAERLIAAARAEKLDHVVFQSVIHPDIAELPHHRQKLLVERLLNESGLPVTILRPSHYMQNVLDFWDFFGAGLLPYPTSPESRMGVVDSDDVAVAAANVLTRPEGHIGKTYDLSSVELTRNDMAQIWSRVLGHSVTAMRLPPQTITQPLAAAGPFGAAVFRVLLSRGLQSLPKLVRGLRSAPNARGFSTWPADARDTYVQMMKYYDVHGLPAGNFDDLPKVLSRPGCTYEQFARRIAVEHGVAVP</sequence>
<reference evidence="5" key="1">
    <citation type="submission" date="2020-01" db="EMBL/GenBank/DDBJ databases">
        <authorList>
            <consortium name="DOE Joint Genome Institute"/>
            <person name="Haridas S."/>
            <person name="Albert R."/>
            <person name="Binder M."/>
            <person name="Bloem J."/>
            <person name="Labutti K."/>
            <person name="Salamov A."/>
            <person name="Andreopoulos B."/>
            <person name="Baker S.E."/>
            <person name="Barry K."/>
            <person name="Bills G."/>
            <person name="Bluhm B.H."/>
            <person name="Cannon C."/>
            <person name="Castanera R."/>
            <person name="Culley D.E."/>
            <person name="Daum C."/>
            <person name="Ezra D."/>
            <person name="Gonzalez J.B."/>
            <person name="Henrissat B."/>
            <person name="Kuo A."/>
            <person name="Liang C."/>
            <person name="Lipzen A."/>
            <person name="Lutzoni F."/>
            <person name="Magnuson J."/>
            <person name="Mondo S."/>
            <person name="Nolan M."/>
            <person name="Ohm R."/>
            <person name="Pangilinan J."/>
            <person name="Park H.-J."/>
            <person name="Ramirez L."/>
            <person name="Alfaro M."/>
            <person name="Sun H."/>
            <person name="Tritt A."/>
            <person name="Yoshinaga Y."/>
            <person name="Zwiers L.-H."/>
            <person name="Turgeon B.G."/>
            <person name="Goodwin S.B."/>
            <person name="Spatafora J.W."/>
            <person name="Crous P.W."/>
            <person name="Grigoriev I.V."/>
        </authorList>
    </citation>
    <scope>NUCLEOTIDE SEQUENCE</scope>
    <source>
        <strain evidence="5">CBS 342.82</strain>
    </source>
</reference>
<accession>A0A6J3LT56</accession>
<dbReference type="AlphaFoldDB" id="A0A6J3LT56"/>
<dbReference type="SUPFAM" id="SSF51735">
    <property type="entry name" value="NAD(P)-binding Rossmann-fold domains"/>
    <property type="match status" value="1"/>
</dbReference>
<evidence type="ECO:0000313" key="5">
    <source>
        <dbReference type="RefSeq" id="XP_033455864.1"/>
    </source>
</evidence>
<organism evidence="5">
    <name type="scientific">Dissoconium aciculare CBS 342.82</name>
    <dbReference type="NCBI Taxonomy" id="1314786"/>
    <lineage>
        <taxon>Eukaryota</taxon>
        <taxon>Fungi</taxon>
        <taxon>Dikarya</taxon>
        <taxon>Ascomycota</taxon>
        <taxon>Pezizomycotina</taxon>
        <taxon>Dothideomycetes</taxon>
        <taxon>Dothideomycetidae</taxon>
        <taxon>Mycosphaerellales</taxon>
        <taxon>Dissoconiaceae</taxon>
        <taxon>Dissoconium</taxon>
    </lineage>
</organism>
<keyword evidence="4" id="KW-1185">Reference proteome</keyword>
<dbReference type="InterPro" id="IPR008030">
    <property type="entry name" value="NmrA-like"/>
</dbReference>
<dbReference type="Gene3D" id="3.40.50.720">
    <property type="entry name" value="NAD(P)-binding Rossmann-like Domain"/>
    <property type="match status" value="1"/>
</dbReference>
<dbReference type="InterPro" id="IPR036291">
    <property type="entry name" value="NAD(P)-bd_dom_sf"/>
</dbReference>
<dbReference type="Pfam" id="PF05368">
    <property type="entry name" value="NmrA"/>
    <property type="match status" value="1"/>
</dbReference>
<name>A0A6J3LT56_9PEZI</name>
<dbReference type="InterPro" id="IPR051164">
    <property type="entry name" value="NmrA-like_oxidored"/>
</dbReference>
<dbReference type="Gene3D" id="3.90.25.10">
    <property type="entry name" value="UDP-galactose 4-epimerase, domain 1"/>
    <property type="match status" value="1"/>
</dbReference>
<gene>
    <name evidence="5" type="ORF">K489DRAFT_413290</name>
</gene>
<dbReference type="RefSeq" id="XP_033455864.1">
    <property type="nucleotide sequence ID" value="XM_033608022.1"/>
</dbReference>
<dbReference type="GeneID" id="54365821"/>
<comment type="similarity">
    <text evidence="1">Belongs to the NmrA-type oxidoreductase family.</text>
</comment>
<evidence type="ECO:0000256" key="2">
    <source>
        <dbReference type="ARBA" id="ARBA00022857"/>
    </source>
</evidence>
<reference evidence="5" key="2">
    <citation type="submission" date="2020-04" db="EMBL/GenBank/DDBJ databases">
        <authorList>
            <consortium name="NCBI Genome Project"/>
        </authorList>
    </citation>
    <scope>NUCLEOTIDE SEQUENCE</scope>
    <source>
        <strain evidence="5">CBS 342.82</strain>
    </source>
</reference>
<keyword evidence="2" id="KW-0521">NADP</keyword>
<evidence type="ECO:0000256" key="1">
    <source>
        <dbReference type="ARBA" id="ARBA00006328"/>
    </source>
</evidence>
<dbReference type="Proteomes" id="UP000504637">
    <property type="component" value="Unplaced"/>
</dbReference>
<protein>
    <submittedName>
        <fullName evidence="5">NmrA family protein</fullName>
    </submittedName>
</protein>
<evidence type="ECO:0000259" key="3">
    <source>
        <dbReference type="Pfam" id="PF05368"/>
    </source>
</evidence>